<reference evidence="2 3" key="1">
    <citation type="submission" date="2024-03" db="EMBL/GenBank/DDBJ databases">
        <title>The Acrasis kona genome and developmental transcriptomes reveal deep origins of eukaryotic multicellular pathways.</title>
        <authorList>
            <person name="Sheikh S."/>
            <person name="Fu C.-J."/>
            <person name="Brown M.W."/>
            <person name="Baldauf S.L."/>
        </authorList>
    </citation>
    <scope>NUCLEOTIDE SEQUENCE [LARGE SCALE GENOMIC DNA]</scope>
    <source>
        <strain evidence="2 3">ATCC MYA-3509</strain>
    </source>
</reference>
<accession>A0AAW2YZ21</accession>
<dbReference type="PANTHER" id="PTHR33387">
    <property type="entry name" value="RMLC-LIKE JELLY ROLL FOLD PROTEIN"/>
    <property type="match status" value="1"/>
</dbReference>
<protein>
    <recommendedName>
        <fullName evidence="1">DUF985 domain-containing protein</fullName>
    </recommendedName>
</protein>
<dbReference type="Pfam" id="PF06172">
    <property type="entry name" value="Cupin_5"/>
    <property type="match status" value="1"/>
</dbReference>
<sequence length="176" mass="19845">MVNPTIEELKELYKLVPHPEGGYYVETYKDDVKVGRDGVVRSASTGIYFLLTSGCVSHIHKIKSSEMWHHYIGESITIVELYDDDKGYHIKKTILGKDVLNGEVVQYTVRPNVWFGSFPNMSPDSQGNYALVGCTVSPGFEFEDFELAERNKIINSLSKDISEQDANLISSMCIQK</sequence>
<evidence type="ECO:0000259" key="1">
    <source>
        <dbReference type="Pfam" id="PF06172"/>
    </source>
</evidence>
<evidence type="ECO:0000313" key="2">
    <source>
        <dbReference type="EMBL" id="KAL0481995.1"/>
    </source>
</evidence>
<proteinExistence type="predicted"/>
<dbReference type="InterPro" id="IPR011051">
    <property type="entry name" value="RmlC_Cupin_sf"/>
</dbReference>
<gene>
    <name evidence="2" type="ORF">AKO1_013158</name>
</gene>
<feature type="domain" description="DUF985" evidence="1">
    <location>
        <begin position="11"/>
        <end position="148"/>
    </location>
</feature>
<dbReference type="EMBL" id="JAOPGA020000806">
    <property type="protein sequence ID" value="KAL0481995.1"/>
    <property type="molecule type" value="Genomic_DNA"/>
</dbReference>
<dbReference type="InterPro" id="IPR039935">
    <property type="entry name" value="YML079W-like"/>
</dbReference>
<name>A0AAW2YZ21_9EUKA</name>
<dbReference type="CDD" id="cd06121">
    <property type="entry name" value="cupin_YML079wp"/>
    <property type="match status" value="1"/>
</dbReference>
<evidence type="ECO:0000313" key="3">
    <source>
        <dbReference type="Proteomes" id="UP001431209"/>
    </source>
</evidence>
<dbReference type="AlphaFoldDB" id="A0AAW2YZ21"/>
<dbReference type="SUPFAM" id="SSF51182">
    <property type="entry name" value="RmlC-like cupins"/>
    <property type="match status" value="1"/>
</dbReference>
<keyword evidence="3" id="KW-1185">Reference proteome</keyword>
<dbReference type="Proteomes" id="UP001431209">
    <property type="component" value="Unassembled WGS sequence"/>
</dbReference>
<dbReference type="InterPro" id="IPR009327">
    <property type="entry name" value="Cupin_DUF985"/>
</dbReference>
<dbReference type="Gene3D" id="2.60.120.10">
    <property type="entry name" value="Jelly Rolls"/>
    <property type="match status" value="1"/>
</dbReference>
<dbReference type="PANTHER" id="PTHR33387:SF3">
    <property type="entry name" value="DUF985 DOMAIN-CONTAINING PROTEIN"/>
    <property type="match status" value="1"/>
</dbReference>
<comment type="caution">
    <text evidence="2">The sequence shown here is derived from an EMBL/GenBank/DDBJ whole genome shotgun (WGS) entry which is preliminary data.</text>
</comment>
<dbReference type="InterPro" id="IPR014710">
    <property type="entry name" value="RmlC-like_jellyroll"/>
</dbReference>
<organism evidence="2 3">
    <name type="scientific">Acrasis kona</name>
    <dbReference type="NCBI Taxonomy" id="1008807"/>
    <lineage>
        <taxon>Eukaryota</taxon>
        <taxon>Discoba</taxon>
        <taxon>Heterolobosea</taxon>
        <taxon>Tetramitia</taxon>
        <taxon>Eutetramitia</taxon>
        <taxon>Acrasidae</taxon>
        <taxon>Acrasis</taxon>
    </lineage>
</organism>